<keyword evidence="3" id="KW-1185">Reference proteome</keyword>
<dbReference type="GeneID" id="93618962"/>
<dbReference type="eggNOG" id="ENOG502THNX">
    <property type="taxonomic scope" value="Eukaryota"/>
</dbReference>
<keyword evidence="1" id="KW-0472">Membrane</keyword>
<evidence type="ECO:0000256" key="1">
    <source>
        <dbReference type="SAM" id="Phobius"/>
    </source>
</evidence>
<dbReference type="OrthoDB" id="2288006at2759"/>
<dbReference type="AlphaFoldDB" id="I1CFQ6"/>
<accession>I1CFQ6</accession>
<dbReference type="InParanoid" id="I1CFQ6"/>
<reference evidence="2 3" key="1">
    <citation type="journal article" date="2009" name="PLoS Genet.">
        <title>Genomic analysis of the basal lineage fungus Rhizopus oryzae reveals a whole-genome duplication.</title>
        <authorList>
            <person name="Ma L.-J."/>
            <person name="Ibrahim A.S."/>
            <person name="Skory C."/>
            <person name="Grabherr M.G."/>
            <person name="Burger G."/>
            <person name="Butler M."/>
            <person name="Elias M."/>
            <person name="Idnurm A."/>
            <person name="Lang B.F."/>
            <person name="Sone T."/>
            <person name="Abe A."/>
            <person name="Calvo S.E."/>
            <person name="Corrochano L.M."/>
            <person name="Engels R."/>
            <person name="Fu J."/>
            <person name="Hansberg W."/>
            <person name="Kim J.-M."/>
            <person name="Kodira C.D."/>
            <person name="Koehrsen M.J."/>
            <person name="Liu B."/>
            <person name="Miranda-Saavedra D."/>
            <person name="O'Leary S."/>
            <person name="Ortiz-Castellanos L."/>
            <person name="Poulter R."/>
            <person name="Rodriguez-Romero J."/>
            <person name="Ruiz-Herrera J."/>
            <person name="Shen Y.-Q."/>
            <person name="Zeng Q."/>
            <person name="Galagan J."/>
            <person name="Birren B.W."/>
            <person name="Cuomo C.A."/>
            <person name="Wickes B.L."/>
        </authorList>
    </citation>
    <scope>NUCLEOTIDE SEQUENCE [LARGE SCALE GENOMIC DNA]</scope>
    <source>
        <strain evidence="3">RA 99-880 / ATCC MYA-4621 / FGSC 9543 / NRRL 43880</strain>
    </source>
</reference>
<organism evidence="2 3">
    <name type="scientific">Rhizopus delemar (strain RA 99-880 / ATCC MYA-4621 / FGSC 9543 / NRRL 43880)</name>
    <name type="common">Mucormycosis agent</name>
    <name type="synonym">Rhizopus arrhizus var. delemar</name>
    <dbReference type="NCBI Taxonomy" id="246409"/>
    <lineage>
        <taxon>Eukaryota</taxon>
        <taxon>Fungi</taxon>
        <taxon>Fungi incertae sedis</taxon>
        <taxon>Mucoromycota</taxon>
        <taxon>Mucoromycotina</taxon>
        <taxon>Mucoromycetes</taxon>
        <taxon>Mucorales</taxon>
        <taxon>Mucorineae</taxon>
        <taxon>Rhizopodaceae</taxon>
        <taxon>Rhizopus</taxon>
    </lineage>
</organism>
<dbReference type="Proteomes" id="UP000009138">
    <property type="component" value="Unassembled WGS sequence"/>
</dbReference>
<proteinExistence type="predicted"/>
<dbReference type="RefSeq" id="XP_067522682.1">
    <property type="nucleotide sequence ID" value="XM_067666581.1"/>
</dbReference>
<keyword evidence="1" id="KW-0812">Transmembrane</keyword>
<dbReference type="OMA" id="HVMILEL"/>
<sequence length="377" mass="43232">MTWLENNFFINNGLPTFFVLNNQDVINFWDGMLDGERRDSQLRQYSELTFINNTQESYTNAPAKRKFRPKSATTATPYSASVFEETDGIYINNAIESLGTVIGRTARNLTVTDRKSRYFHAFGMNGVIDLSDNSTDTQLSNFNQDFQAKIKQQLPAPTFSQTNSIASQLEEIQNTLHGSRDDKCYLKKYIENINQAKTIEKYNTTKRLYIFVLELLLYDGYIFDEDEAEKFSEHDYQVKVWGQLMETVFRGSGVILHWSDRVSANCKRAGQRMKMDLRVIANTLTKQDVQADTGAGELSKKVEKSKLYRDKLKSVLSSKLNLNQRLDESPFSKINAKTIFVPFVIIMGLEAIVYTLNMASNGFVLPNKNYETKTTKR</sequence>
<gene>
    <name evidence="2" type="ORF">RO3G_11997</name>
</gene>
<evidence type="ECO:0000313" key="3">
    <source>
        <dbReference type="Proteomes" id="UP000009138"/>
    </source>
</evidence>
<keyword evidence="1" id="KW-1133">Transmembrane helix</keyword>
<dbReference type="EMBL" id="CH476741">
    <property type="protein sequence ID" value="EIE87286.1"/>
    <property type="molecule type" value="Genomic_DNA"/>
</dbReference>
<protein>
    <submittedName>
        <fullName evidence="2">Uncharacterized protein</fullName>
    </submittedName>
</protein>
<dbReference type="VEuPathDB" id="FungiDB:RO3G_11997"/>
<evidence type="ECO:0000313" key="2">
    <source>
        <dbReference type="EMBL" id="EIE87286.1"/>
    </source>
</evidence>
<feature type="transmembrane region" description="Helical" evidence="1">
    <location>
        <begin position="339"/>
        <end position="359"/>
    </location>
</feature>
<name>I1CFQ6_RHIO9</name>